<sequence>MCKADSIAYTRLVERGESLSKEKLPSLFEVFFIVRSEEIRRSVMLDEGNSNIGSAMVTGKGPTKRSTSKGKPFTKSSCGECYTYCERSGHTKDT</sequence>
<comment type="caution">
    <text evidence="2">The sequence shown here is derived from an EMBL/GenBank/DDBJ whole genome shotgun (WGS) entry which is preliminary data.</text>
</comment>
<reference evidence="2" key="1">
    <citation type="submission" date="2018-05" db="EMBL/GenBank/DDBJ databases">
        <title>Draft genome of Mucuna pruriens seed.</title>
        <authorList>
            <person name="Nnadi N.E."/>
            <person name="Vos R."/>
            <person name="Hasami M.H."/>
            <person name="Devisetty U.K."/>
            <person name="Aguiy J.C."/>
        </authorList>
    </citation>
    <scope>NUCLEOTIDE SEQUENCE [LARGE SCALE GENOMIC DNA]</scope>
    <source>
        <strain evidence="2">JCA_2017</strain>
    </source>
</reference>
<dbReference type="EMBL" id="QJKJ01012923">
    <property type="protein sequence ID" value="RDX67578.1"/>
    <property type="molecule type" value="Genomic_DNA"/>
</dbReference>
<keyword evidence="3" id="KW-1185">Reference proteome</keyword>
<evidence type="ECO:0000256" key="1">
    <source>
        <dbReference type="SAM" id="MobiDB-lite"/>
    </source>
</evidence>
<dbReference type="AlphaFoldDB" id="A0A371ENE8"/>
<dbReference type="Proteomes" id="UP000257109">
    <property type="component" value="Unassembled WGS sequence"/>
</dbReference>
<organism evidence="2 3">
    <name type="scientific">Mucuna pruriens</name>
    <name type="common">Velvet bean</name>
    <name type="synonym">Dolichos pruriens</name>
    <dbReference type="NCBI Taxonomy" id="157652"/>
    <lineage>
        <taxon>Eukaryota</taxon>
        <taxon>Viridiplantae</taxon>
        <taxon>Streptophyta</taxon>
        <taxon>Embryophyta</taxon>
        <taxon>Tracheophyta</taxon>
        <taxon>Spermatophyta</taxon>
        <taxon>Magnoliopsida</taxon>
        <taxon>eudicotyledons</taxon>
        <taxon>Gunneridae</taxon>
        <taxon>Pentapetalae</taxon>
        <taxon>rosids</taxon>
        <taxon>fabids</taxon>
        <taxon>Fabales</taxon>
        <taxon>Fabaceae</taxon>
        <taxon>Papilionoideae</taxon>
        <taxon>50 kb inversion clade</taxon>
        <taxon>NPAAA clade</taxon>
        <taxon>indigoferoid/millettioid clade</taxon>
        <taxon>Phaseoleae</taxon>
        <taxon>Mucuna</taxon>
    </lineage>
</organism>
<name>A0A371ENE8_MUCPR</name>
<feature type="non-terminal residue" evidence="2">
    <location>
        <position position="1"/>
    </location>
</feature>
<feature type="region of interest" description="Disordered" evidence="1">
    <location>
        <begin position="50"/>
        <end position="75"/>
    </location>
</feature>
<proteinExistence type="predicted"/>
<accession>A0A371ENE8</accession>
<evidence type="ECO:0000313" key="2">
    <source>
        <dbReference type="EMBL" id="RDX67578.1"/>
    </source>
</evidence>
<evidence type="ECO:0000313" key="3">
    <source>
        <dbReference type="Proteomes" id="UP000257109"/>
    </source>
</evidence>
<gene>
    <name evidence="2" type="ORF">CR513_53530</name>
</gene>
<protein>
    <submittedName>
        <fullName evidence="2">Uncharacterized protein</fullName>
    </submittedName>
</protein>